<feature type="binding site" evidence="12">
    <location>
        <position position="78"/>
    </location>
    <ligand>
        <name>Ca(2+)</name>
        <dbReference type="ChEBI" id="CHEBI:29108"/>
        <label>1</label>
    </ligand>
</feature>
<evidence type="ECO:0000256" key="5">
    <source>
        <dbReference type="ARBA" id="ARBA00022617"/>
    </source>
</evidence>
<dbReference type="FunFam" id="1.10.420.10:FF:000007">
    <property type="entry name" value="Peroxidase"/>
    <property type="match status" value="1"/>
</dbReference>
<evidence type="ECO:0000259" key="16">
    <source>
        <dbReference type="PROSITE" id="PS50873"/>
    </source>
</evidence>
<feature type="disulfide bond" evidence="14">
    <location>
        <begin position="46"/>
        <end position="136"/>
    </location>
</feature>
<dbReference type="EMBL" id="JRKL02003786">
    <property type="protein sequence ID" value="KAF3954214.1"/>
    <property type="molecule type" value="Genomic_DNA"/>
</dbReference>
<comment type="function">
    <text evidence="15">Removal of H(2)O(2), oxidation of toxic reductants, biosynthesis and degradation of lignin, suberization, auxin catabolism, response to environmental stresses such as wounding, pathogen attack and oxidative stress.</text>
</comment>
<dbReference type="GO" id="GO:0042744">
    <property type="term" value="P:hydrogen peroxide catabolic process"/>
    <property type="evidence" value="ECO:0007669"/>
    <property type="project" value="UniProtKB-KW"/>
</dbReference>
<dbReference type="PRINTS" id="PR00458">
    <property type="entry name" value="PEROXIDASE"/>
</dbReference>
<sequence>MRRENLAFFSLLALALSLCLRYVDAASSLQPPVKLMWHYYKHHNTCDEAEVYVRHEVEKFWKKDQSITPKLLRLVYSDCMVNVLEVLAESLSDGLEGCDASILLDGPNSEKKAPQNRGLGGFVIIDKIKTVLENRCPGVVSCADILNLATRDAVHMAGAPSYPVFTGRRDGMSSSAASVDLPSPSISWEQALSYFRSRGLDVLDLATLLGAHSVGRTHCSYVVDRLYNFNGTGKPDPSMGASFVTEMKKLCPQRLQKGQSDPLVFLDPESGSNYKFTQSYYSRIQSHKAVLEVDQQLIFGNDTAQITDEFAAGFEDFRKSFALSMSRMGNINVLTGNQGEIHRNCRITNKGK</sequence>
<name>A0A8J4QWI5_9ROSI</name>
<feature type="signal peptide" evidence="15">
    <location>
        <begin position="1"/>
        <end position="25"/>
    </location>
</feature>
<dbReference type="OrthoDB" id="2113341at2759"/>
<dbReference type="Gene3D" id="1.10.420.10">
    <property type="entry name" value="Peroxidase, domain 2"/>
    <property type="match status" value="1"/>
</dbReference>
<evidence type="ECO:0000256" key="15">
    <source>
        <dbReference type="RuleBase" id="RU362060"/>
    </source>
</evidence>
<keyword evidence="18" id="KW-1185">Reference proteome</keyword>
<dbReference type="Pfam" id="PF00141">
    <property type="entry name" value="peroxidase"/>
    <property type="match status" value="1"/>
</dbReference>
<gene>
    <name evidence="17" type="ORF">CMV_020415</name>
</gene>
<dbReference type="GO" id="GO:0005576">
    <property type="term" value="C:extracellular region"/>
    <property type="evidence" value="ECO:0007669"/>
    <property type="project" value="UniProtKB-SubCell"/>
</dbReference>
<feature type="domain" description="Plant heme peroxidase family profile" evidence="16">
    <location>
        <begin position="34"/>
        <end position="349"/>
    </location>
</feature>
<evidence type="ECO:0000256" key="13">
    <source>
        <dbReference type="PIRSR" id="PIRSR600823-4"/>
    </source>
</evidence>
<feature type="binding site" evidence="12">
    <location>
        <position position="101"/>
    </location>
    <ligand>
        <name>Ca(2+)</name>
        <dbReference type="ChEBI" id="CHEBI:29108"/>
        <label>1</label>
    </ligand>
</feature>
<dbReference type="InterPro" id="IPR019793">
    <property type="entry name" value="Peroxidases_heam-ligand_BS"/>
</dbReference>
<evidence type="ECO:0000256" key="8">
    <source>
        <dbReference type="ARBA" id="ARBA00023002"/>
    </source>
</evidence>
<dbReference type="PANTHER" id="PTHR31235">
    <property type="entry name" value="PEROXIDASE 25-RELATED"/>
    <property type="match status" value="1"/>
</dbReference>
<keyword evidence="7 15" id="KW-0732">Signal</keyword>
<evidence type="ECO:0000256" key="2">
    <source>
        <dbReference type="ARBA" id="ARBA00006873"/>
    </source>
</evidence>
<keyword evidence="9 12" id="KW-0408">Iron</keyword>
<evidence type="ECO:0000256" key="6">
    <source>
        <dbReference type="ARBA" id="ARBA00022723"/>
    </source>
</evidence>
<dbReference type="CDD" id="cd00693">
    <property type="entry name" value="secretory_peroxidase"/>
    <property type="match status" value="1"/>
</dbReference>
<dbReference type="GO" id="GO:0046872">
    <property type="term" value="F:metal ion binding"/>
    <property type="evidence" value="ECO:0007669"/>
    <property type="project" value="UniProtKB-UniRule"/>
</dbReference>
<comment type="catalytic activity">
    <reaction evidence="1 15">
        <text>2 a phenolic donor + H2O2 = 2 a phenolic radical donor + 2 H2O</text>
        <dbReference type="Rhea" id="RHEA:56136"/>
        <dbReference type="ChEBI" id="CHEBI:15377"/>
        <dbReference type="ChEBI" id="CHEBI:16240"/>
        <dbReference type="ChEBI" id="CHEBI:139520"/>
        <dbReference type="ChEBI" id="CHEBI:139521"/>
        <dbReference type="EC" id="1.11.1.7"/>
    </reaction>
</comment>
<dbReference type="InterPro" id="IPR033905">
    <property type="entry name" value="Secretory_peroxidase"/>
</dbReference>
<comment type="cofactor">
    <cofactor evidence="12 15">
        <name>Ca(2+)</name>
        <dbReference type="ChEBI" id="CHEBI:29108"/>
    </cofactor>
    <text evidence="12 15">Binds 2 calcium ions per subunit.</text>
</comment>
<evidence type="ECO:0000256" key="7">
    <source>
        <dbReference type="ARBA" id="ARBA00022729"/>
    </source>
</evidence>
<feature type="binding site" evidence="12">
    <location>
        <position position="97"/>
    </location>
    <ligand>
        <name>Ca(2+)</name>
        <dbReference type="ChEBI" id="CHEBI:29108"/>
        <label>1</label>
    </ligand>
</feature>
<keyword evidence="15" id="KW-0964">Secreted</keyword>
<evidence type="ECO:0000256" key="1">
    <source>
        <dbReference type="ARBA" id="ARBA00000189"/>
    </source>
</evidence>
<comment type="caution">
    <text evidence="17">The sequence shown here is derived from an EMBL/GenBank/DDBJ whole genome shotgun (WGS) entry which is preliminary data.</text>
</comment>
<feature type="site" description="Transition state stabilizer" evidence="13">
    <location>
        <position position="73"/>
    </location>
</feature>
<feature type="disulfide bond" evidence="14">
    <location>
        <begin position="79"/>
        <end position="98"/>
    </location>
</feature>
<dbReference type="InterPro" id="IPR010255">
    <property type="entry name" value="Haem_peroxidase_sf"/>
</dbReference>
<evidence type="ECO:0000256" key="9">
    <source>
        <dbReference type="ARBA" id="ARBA00023004"/>
    </source>
</evidence>
<dbReference type="PROSITE" id="PS00435">
    <property type="entry name" value="PEROXIDASE_1"/>
    <property type="match status" value="1"/>
</dbReference>
<feature type="binding site" evidence="11">
    <location>
        <position position="182"/>
    </location>
    <ligand>
        <name>substrate</name>
    </ligand>
</feature>
<feature type="binding site" evidence="12">
    <location>
        <position position="110"/>
    </location>
    <ligand>
        <name>Ca(2+)</name>
        <dbReference type="ChEBI" id="CHEBI:29108"/>
        <label>1</label>
    </ligand>
</feature>
<dbReference type="InterPro" id="IPR000823">
    <property type="entry name" value="Peroxidase_pln"/>
</dbReference>
<proteinExistence type="inferred from homology"/>
<keyword evidence="15" id="KW-0376">Hydrogen peroxide</keyword>
<feature type="disulfide bond" evidence="14">
    <location>
        <begin position="219"/>
        <end position="251"/>
    </location>
</feature>
<feature type="binding site" evidence="12">
    <location>
        <position position="99"/>
    </location>
    <ligand>
        <name>Ca(2+)</name>
        <dbReference type="ChEBI" id="CHEBI:29108"/>
        <label>1</label>
    </ligand>
</feature>
<dbReference type="Proteomes" id="UP000737018">
    <property type="component" value="Unassembled WGS sequence"/>
</dbReference>
<comment type="similarity">
    <text evidence="15">Belongs to the peroxidase family. Classical plant (class III) peroxidase subfamily.</text>
</comment>
<comment type="cofactor">
    <cofactor evidence="12 15">
        <name>heme b</name>
        <dbReference type="ChEBI" id="CHEBI:60344"/>
    </cofactor>
    <text evidence="12 15">Binds 1 heme b (iron(II)-protoporphyrin IX) group per subunit.</text>
</comment>
<keyword evidence="6 12" id="KW-0479">Metal-binding</keyword>
<evidence type="ECO:0000256" key="3">
    <source>
        <dbReference type="ARBA" id="ARBA00012313"/>
    </source>
</evidence>
<organism evidence="17 18">
    <name type="scientific">Castanea mollissima</name>
    <name type="common">Chinese chestnut</name>
    <dbReference type="NCBI Taxonomy" id="60419"/>
    <lineage>
        <taxon>Eukaryota</taxon>
        <taxon>Viridiplantae</taxon>
        <taxon>Streptophyta</taxon>
        <taxon>Embryophyta</taxon>
        <taxon>Tracheophyta</taxon>
        <taxon>Spermatophyta</taxon>
        <taxon>Magnoliopsida</taxon>
        <taxon>eudicotyledons</taxon>
        <taxon>Gunneridae</taxon>
        <taxon>Pentapetalae</taxon>
        <taxon>rosids</taxon>
        <taxon>fabids</taxon>
        <taxon>Fagales</taxon>
        <taxon>Fagaceae</taxon>
        <taxon>Castanea</taxon>
    </lineage>
</organism>
<comment type="similarity">
    <text evidence="2">Belongs to the peroxidase family. Ascorbate peroxidase subfamily.</text>
</comment>
<dbReference type="SUPFAM" id="SSF48113">
    <property type="entry name" value="Heme-dependent peroxidases"/>
    <property type="match status" value="1"/>
</dbReference>
<keyword evidence="5 15" id="KW-0349">Heme</keyword>
<evidence type="ECO:0000256" key="12">
    <source>
        <dbReference type="PIRSR" id="PIRSR600823-3"/>
    </source>
</evidence>
<evidence type="ECO:0000313" key="17">
    <source>
        <dbReference type="EMBL" id="KAF3954214.1"/>
    </source>
</evidence>
<dbReference type="PRINTS" id="PR00461">
    <property type="entry name" value="PLPEROXIDASE"/>
</dbReference>
<feature type="chain" id="PRO_5035339037" description="Peroxidase" evidence="15">
    <location>
        <begin position="26"/>
        <end position="352"/>
    </location>
</feature>
<protein>
    <recommendedName>
        <fullName evidence="3 15">Peroxidase</fullName>
        <ecNumber evidence="3 15">1.11.1.7</ecNumber>
    </recommendedName>
</protein>
<accession>A0A8J4QWI5</accession>
<keyword evidence="12 15" id="KW-0106">Calcium</keyword>
<dbReference type="PROSITE" id="PS50873">
    <property type="entry name" value="PEROXIDASE_4"/>
    <property type="match status" value="1"/>
</dbReference>
<comment type="subcellular location">
    <subcellularLocation>
        <location evidence="15">Secreted</location>
    </subcellularLocation>
</comment>
<evidence type="ECO:0000256" key="4">
    <source>
        <dbReference type="ARBA" id="ARBA00022559"/>
    </source>
</evidence>
<dbReference type="AlphaFoldDB" id="A0A8J4QWI5"/>
<keyword evidence="4 15" id="KW-0575">Peroxidase</keyword>
<evidence type="ECO:0000256" key="10">
    <source>
        <dbReference type="ARBA" id="ARBA00023157"/>
    </source>
</evidence>
<dbReference type="EC" id="1.11.1.7" evidence="3 15"/>
<evidence type="ECO:0000256" key="11">
    <source>
        <dbReference type="PIRSR" id="PIRSR600823-2"/>
    </source>
</evidence>
<reference evidence="17" key="1">
    <citation type="submission" date="2020-03" db="EMBL/GenBank/DDBJ databases">
        <title>Castanea mollissima Vanexum genome sequencing.</title>
        <authorList>
            <person name="Staton M."/>
        </authorList>
    </citation>
    <scope>NUCLEOTIDE SEQUENCE</scope>
    <source>
        <tissue evidence="17">Leaf</tissue>
    </source>
</reference>
<feature type="binding site" description="axial binding residue" evidence="12">
    <location>
        <position position="212"/>
    </location>
    <ligand>
        <name>heme b</name>
        <dbReference type="ChEBI" id="CHEBI:60344"/>
    </ligand>
    <ligandPart>
        <name>Fe</name>
        <dbReference type="ChEBI" id="CHEBI:18248"/>
    </ligandPart>
</feature>
<evidence type="ECO:0000256" key="14">
    <source>
        <dbReference type="PIRSR" id="PIRSR600823-5"/>
    </source>
</evidence>
<evidence type="ECO:0000313" key="18">
    <source>
        <dbReference type="Proteomes" id="UP000737018"/>
    </source>
</evidence>
<dbReference type="GO" id="GO:0140825">
    <property type="term" value="F:lactoperoxidase activity"/>
    <property type="evidence" value="ECO:0007669"/>
    <property type="project" value="UniProtKB-EC"/>
</dbReference>
<dbReference type="InterPro" id="IPR002016">
    <property type="entry name" value="Haem_peroxidase"/>
</dbReference>
<feature type="disulfide bond" evidence="14">
    <location>
        <begin position="142"/>
        <end position="345"/>
    </location>
</feature>
<dbReference type="GO" id="GO:0020037">
    <property type="term" value="F:heme binding"/>
    <property type="evidence" value="ECO:0007669"/>
    <property type="project" value="UniProtKB-UniRule"/>
</dbReference>
<feature type="binding site" evidence="12">
    <location>
        <position position="267"/>
    </location>
    <ligand>
        <name>Ca(2+)</name>
        <dbReference type="ChEBI" id="CHEBI:29108"/>
        <label>2</label>
    </ligand>
</feature>
<dbReference type="GO" id="GO:0006979">
    <property type="term" value="P:response to oxidative stress"/>
    <property type="evidence" value="ECO:0007669"/>
    <property type="project" value="UniProtKB-UniRule"/>
</dbReference>
<keyword evidence="10 14" id="KW-1015">Disulfide bond</keyword>
<keyword evidence="8 15" id="KW-0560">Oxidoreductase</keyword>
<feature type="binding site" evidence="12">
    <location>
        <position position="81"/>
    </location>
    <ligand>
        <name>Ca(2+)</name>
        <dbReference type="ChEBI" id="CHEBI:29108"/>
        <label>1</label>
    </ligand>
</feature>
<dbReference type="Gene3D" id="1.10.520.10">
    <property type="match status" value="1"/>
</dbReference>